<dbReference type="RefSeq" id="WP_259525847.1">
    <property type="nucleotide sequence ID" value="NZ_JANLCK010000002.1"/>
</dbReference>
<dbReference type="NCBIfam" id="TIGR04088">
    <property type="entry name" value="cognate_SipW"/>
    <property type="match status" value="1"/>
</dbReference>
<accession>A0AA42BUH6</accession>
<protein>
    <submittedName>
        <fullName evidence="1">SipW-dependent-type signal peptide-containing protein</fullName>
    </submittedName>
</protein>
<gene>
    <name evidence="1" type="ORF">N1028_05645</name>
</gene>
<keyword evidence="2" id="KW-1185">Reference proteome</keyword>
<organism evidence="1 2">
    <name type="scientific">Herbiconiux oxytropis</name>
    <dbReference type="NCBI Taxonomy" id="2970915"/>
    <lineage>
        <taxon>Bacteria</taxon>
        <taxon>Bacillati</taxon>
        <taxon>Actinomycetota</taxon>
        <taxon>Actinomycetes</taxon>
        <taxon>Micrococcales</taxon>
        <taxon>Microbacteriaceae</taxon>
        <taxon>Herbiconiux</taxon>
    </lineage>
</organism>
<dbReference type="AlphaFoldDB" id="A0AA42BUH6"/>
<name>A0AA42BUH6_9MICO</name>
<evidence type="ECO:0000313" key="1">
    <source>
        <dbReference type="EMBL" id="MCS5725374.1"/>
    </source>
</evidence>
<proteinExistence type="predicted"/>
<dbReference type="Proteomes" id="UP001165587">
    <property type="component" value="Unassembled WGS sequence"/>
</dbReference>
<reference evidence="1" key="1">
    <citation type="submission" date="2022-08" db="EMBL/GenBank/DDBJ databases">
        <authorList>
            <person name="Deng Y."/>
            <person name="Han X.-F."/>
            <person name="Zhang Y.-Q."/>
        </authorList>
    </citation>
    <scope>NUCLEOTIDE SEQUENCE</scope>
    <source>
        <strain evidence="1">CPCC 203407</strain>
    </source>
</reference>
<dbReference type="InterPro" id="IPR023833">
    <property type="entry name" value="Signal_pept_SipW-depend-type"/>
</dbReference>
<sequence>MALHGSTEKGSMKVGEKGSRRRKIFALGAAGAVLGIGVTATLAAWTDTEWVFGGDGAGGPGIGTSTFEVLQNTEAPFDGDFVNEDENPGGEIVFGLDALDLSPGDSVYAQFALQTSDTSIAGDVTLQPAVLADITQDADAQTLLDALAVRVATTTDVLEDCDIDAFGLGATVIADGPLTTTGGSAAQDLAAAAGSTQYYCFEVTLPADADGEELMGLEAAPAWQFIGESVD</sequence>
<evidence type="ECO:0000313" key="2">
    <source>
        <dbReference type="Proteomes" id="UP001165587"/>
    </source>
</evidence>
<comment type="caution">
    <text evidence="1">The sequence shown here is derived from an EMBL/GenBank/DDBJ whole genome shotgun (WGS) entry which is preliminary data.</text>
</comment>
<dbReference type="EMBL" id="JANLCK010000002">
    <property type="protein sequence ID" value="MCS5725374.1"/>
    <property type="molecule type" value="Genomic_DNA"/>
</dbReference>